<proteinExistence type="predicted"/>
<sequence length="275" mass="28424">MSMGTVWDRTTEFLSDNLSAITPIAFFAIFIPAALSASLEPLTAVFGTTAMAIQILSLGLSIVSLWGQLAITALVLDPAGGRSAATAMAGKRLVPVIGLLLVLLIGVIVLTLPVPIALAASGFDFQAAMNSGAAAPELPSGIGGFVLLYSLVFLVVLLWLGARLALITPVVLMEGLWFGALARSFKLTGPILWRIIGVIILYTIVAGVSLLAAKLVFGSIFRLVAGGDGPVTVGSVLAAIMVSVIVTAFSVLASAFTGRLYLAVRDARESIVDSL</sequence>
<keyword evidence="1" id="KW-1133">Transmembrane helix</keyword>
<feature type="transmembrane region" description="Helical" evidence="1">
    <location>
        <begin position="96"/>
        <end position="120"/>
    </location>
</feature>
<keyword evidence="1" id="KW-0812">Transmembrane</keyword>
<feature type="transmembrane region" description="Helical" evidence="1">
    <location>
        <begin position="20"/>
        <end position="39"/>
    </location>
</feature>
<feature type="transmembrane region" description="Helical" evidence="1">
    <location>
        <begin position="51"/>
        <end position="76"/>
    </location>
</feature>
<organism evidence="2">
    <name type="scientific">hydrothermal vent metagenome</name>
    <dbReference type="NCBI Taxonomy" id="652676"/>
    <lineage>
        <taxon>unclassified sequences</taxon>
        <taxon>metagenomes</taxon>
        <taxon>ecological metagenomes</taxon>
    </lineage>
</organism>
<reference evidence="2" key="1">
    <citation type="submission" date="2015-10" db="EMBL/GenBank/DDBJ databases">
        <authorList>
            <person name="Gilbert D.G."/>
        </authorList>
    </citation>
    <scope>NUCLEOTIDE SEQUENCE</scope>
</reference>
<name>A0A160TKH7_9ZZZZ</name>
<feature type="transmembrane region" description="Helical" evidence="1">
    <location>
        <begin position="141"/>
        <end position="160"/>
    </location>
</feature>
<feature type="transmembrane region" description="Helical" evidence="1">
    <location>
        <begin position="237"/>
        <end position="262"/>
    </location>
</feature>
<gene>
    <name evidence="2" type="ORF">MGWOODY_Smn652</name>
</gene>
<keyword evidence="1" id="KW-0472">Membrane</keyword>
<evidence type="ECO:0000313" key="2">
    <source>
        <dbReference type="EMBL" id="CUS44858.1"/>
    </source>
</evidence>
<feature type="transmembrane region" description="Helical" evidence="1">
    <location>
        <begin position="192"/>
        <end position="217"/>
    </location>
</feature>
<dbReference type="EMBL" id="CZQE01000189">
    <property type="protein sequence ID" value="CUS44858.1"/>
    <property type="molecule type" value="Genomic_DNA"/>
</dbReference>
<dbReference type="AlphaFoldDB" id="A0A160TKH7"/>
<evidence type="ECO:0000256" key="1">
    <source>
        <dbReference type="SAM" id="Phobius"/>
    </source>
</evidence>
<protein>
    <submittedName>
        <fullName evidence="2">Putative integral membrane protein</fullName>
    </submittedName>
</protein>
<accession>A0A160TKH7</accession>